<dbReference type="InterPro" id="IPR017646">
    <property type="entry name" value="Dnd_assoc_2"/>
</dbReference>
<name>K7AXP8_9ALTE</name>
<dbReference type="Proteomes" id="UP000011864">
    <property type="component" value="Chromosome"/>
</dbReference>
<keyword evidence="3" id="KW-1185">Reference proteome</keyword>
<dbReference type="HOGENOM" id="CLU_002964_1_0_6"/>
<sequence length="1703" mass="194957">MSEKQFENFLAETFIRWGQGHIQDGYRYQFQSPDSDNSQKLYNALNELSTSFVTVKGVNIPVITTSAKSILVVLHNEDNSKGFSENFISYIRDVVAAQQGEIKSCALLVIHNSLLDTLINSAENIAQSGWVWHPNEIMEALKTLIDPFDPSEKVSKCLLKHRFEQIIEDGATMFGFEELFNAMVDDGDLRFDEIGLINDPVLQNWDGPEGQINARLEKNKQLYEKLDYIAHNFPTNLEEKLGELDFSPAFVKKHFTDGEPESWKKTLEFSECEQEKQKNKDNLLELEKEIVSDGLLYSRTKTDSKAGKRDKHLIYLLDETLSSFEIGFNFLGGKIERNQCTTSNVSGGEITISTPDNTGGKRSRVQVKGQYSGEIIFFNFRVKREKTSETHNFRVAVLRKGEFLEDAFKYSYLVDPKNQKLILQTEDSTLKIAEVGSAFELQENGQIIENSEFGSVKFENLATELDNIEFIIKGHSTKLTFSIEGAVATDTLHLPLMLDQAKFSKLYQNDYFAVLNVAKTKVQLENQEVAPKGKRLTLLQWERELLLDRCLYVDKYPENNIYIKDLKESYPNLADAYLEYYEFLNENGSLPSLSGWGPNCKALVEKVVVEYNQAIREIEYDVLLSKPQKRLVHIGFATFRDEEYLTPFHPLILAYHLYLVEMIQDDPADSFKTLPKVTLSRLNAQGLLPFVYNPLNEFSYTHSEPDNSMWLKLVPQQMASYDFVRKLVKEKTTEFHDAFSSLFTNGPRSKIIINSVNNGYNRELLLGLIDFIKLHKDKVCQIHVNLYDDEINYCEFDLFADTHSYDKLKEAYGLDKGATKDIADTIIDLIRTRLTYSKFKNKKQDDGTYRPQEYAHLTFFKNNNKVQSTDVNVNEELSGIVSDGLLAGEASTNKEDSYFTSFGLKGINISNKLHLQIAERLNGLIKPSRKTNEQHSRSKSMALAVSDKFKQLLSCSYQSSVWTTIIDPKVTLDFFDNEKNVVLIHYSDNYTNSANYDAITVTEESELYKKVLEQDQGGIIEEFNAFNGEWLLKMITANDNDRKEKKGIIGAYKFVNCLLQNSDITWVPLSVAEMIRVAGNIGLKMSDSDFSRNINGYKSGLISDDVLFVGFKNDSMVLLPLEVKTGKKQTHSKGVAQAKELKRYLTEDILGNDSLANHLYRGLFIRQILMQIDKYKLYHLYERGYFDELLDRREWWLQGNYKIEGIVDYPDGFLVSHVENDTFFEPTFELKEDILKIQLPISYLNKFIKTPLNELFSDTQPEKLCHVDTKYVLNGTANLCPVENKTQELDEEEPDTLPMAAEPPPQHYEHKQVPIIDSGSHAEEKTALKVLIGHSSHGEDPVFWEPTNTSKFMNTNSGIIGTMGTGKTQCTKSVITQLYRNQHNNVDGKPIGVLIFDYKSDYVDDKFIEATKAKKFKLYKLPYNPLSLFGDTPMLPIHTAAGFSETMSKAYGLGKKQQLKLENIILEAYDLAGIKPEDASTWKRPAPTIENIWDLFLEQEKVEEDSLYAALSKLARFKIFETDPEKMMSLYELIDGVTVIELAGYPSEVQNLIVALTLDLFYSQMQKQGKPEVQGDFRQVSKLILVDEADNFMSQNFSSLRRILKEGREYGVGVILSTQDITHFKTSENDYSTYILSWIVHRVSQIKNQDIKSIFNKDDKTEQEQLMKSIRGLEKHYSLYVNGDKKITKIKDKAFWELLNENL</sequence>
<dbReference type="Gene3D" id="3.40.50.300">
    <property type="entry name" value="P-loop containing nucleotide triphosphate hydrolases"/>
    <property type="match status" value="2"/>
</dbReference>
<dbReference type="RefSeq" id="WP_007642413.1">
    <property type="nucleotide sequence ID" value="NC_020514.1"/>
</dbReference>
<gene>
    <name evidence="2" type="ORF">C427_4737</name>
</gene>
<feature type="domain" description="Helicase HerA central" evidence="1">
    <location>
        <begin position="1349"/>
        <end position="1558"/>
    </location>
</feature>
<dbReference type="InterPro" id="IPR002789">
    <property type="entry name" value="HerA_central"/>
</dbReference>
<dbReference type="KEGG" id="gps:C427_4737"/>
<evidence type="ECO:0000259" key="1">
    <source>
        <dbReference type="Pfam" id="PF01935"/>
    </source>
</evidence>
<dbReference type="Pfam" id="PF01935">
    <property type="entry name" value="DUF87"/>
    <property type="match status" value="1"/>
</dbReference>
<dbReference type="PANTHER" id="PTHR42957">
    <property type="entry name" value="HELICASE MJ1565-RELATED"/>
    <property type="match status" value="1"/>
</dbReference>
<dbReference type="EMBL" id="CP003837">
    <property type="protein sequence ID" value="AGH46836.1"/>
    <property type="molecule type" value="Genomic_DNA"/>
</dbReference>
<reference evidence="2 3" key="1">
    <citation type="journal article" date="2013" name="Genome Announc.">
        <title>Complete Genome Sequence of Glaciecola psychrophila Strain 170T.</title>
        <authorList>
            <person name="Yin J."/>
            <person name="Chen J."/>
            <person name="Liu G."/>
            <person name="Yu Y."/>
            <person name="Song L."/>
            <person name="Wang X."/>
            <person name="Qu X."/>
        </authorList>
    </citation>
    <scope>NUCLEOTIDE SEQUENCE [LARGE SCALE GENOMIC DNA]</scope>
    <source>
        <strain evidence="2 3">170</strain>
    </source>
</reference>
<dbReference type="SUPFAM" id="SSF52540">
    <property type="entry name" value="P-loop containing nucleoside triphosphate hydrolases"/>
    <property type="match status" value="1"/>
</dbReference>
<evidence type="ECO:0000313" key="3">
    <source>
        <dbReference type="Proteomes" id="UP000011864"/>
    </source>
</evidence>
<accession>K7AXP8</accession>
<organism evidence="2 3">
    <name type="scientific">Paraglaciecola psychrophila 170</name>
    <dbReference type="NCBI Taxonomy" id="1129794"/>
    <lineage>
        <taxon>Bacteria</taxon>
        <taxon>Pseudomonadati</taxon>
        <taxon>Pseudomonadota</taxon>
        <taxon>Gammaproteobacteria</taxon>
        <taxon>Alteromonadales</taxon>
        <taxon>Alteromonadaceae</taxon>
        <taxon>Paraglaciecola</taxon>
    </lineage>
</organism>
<dbReference type="PANTHER" id="PTHR42957:SF1">
    <property type="entry name" value="HELICASE MJ1565-RELATED"/>
    <property type="match status" value="1"/>
</dbReference>
<protein>
    <recommendedName>
        <fullName evidence="1">Helicase HerA central domain-containing protein</fullName>
    </recommendedName>
</protein>
<dbReference type="NCBIfam" id="TIGR03237">
    <property type="entry name" value="dnd_assoc_2"/>
    <property type="match status" value="1"/>
</dbReference>
<dbReference type="InterPro" id="IPR008571">
    <property type="entry name" value="HerA-like"/>
</dbReference>
<dbReference type="eggNOG" id="COG0433">
    <property type="taxonomic scope" value="Bacteria"/>
</dbReference>
<evidence type="ECO:0000313" key="2">
    <source>
        <dbReference type="EMBL" id="AGH46836.1"/>
    </source>
</evidence>
<dbReference type="InterPro" id="IPR027417">
    <property type="entry name" value="P-loop_NTPase"/>
</dbReference>
<dbReference type="PATRIC" id="fig|1129794.4.peg.4718"/>
<proteinExistence type="predicted"/>
<dbReference type="REBASE" id="213089">
    <property type="entry name" value="Pps170DptHP"/>
</dbReference>
<dbReference type="OrthoDB" id="9806951at2"/>
<dbReference type="STRING" id="1129794.C427_4737"/>